<dbReference type="EMBL" id="LBSX01000011">
    <property type="protein sequence ID" value="KKQ27283.1"/>
    <property type="molecule type" value="Genomic_DNA"/>
</dbReference>
<dbReference type="AlphaFoldDB" id="A0A0G0G851"/>
<evidence type="ECO:0000259" key="5">
    <source>
        <dbReference type="Pfam" id="PF00535"/>
    </source>
</evidence>
<keyword evidence="4" id="KW-1133">Transmembrane helix</keyword>
<gene>
    <name evidence="6" type="ORF">US42_C0011G0021</name>
</gene>
<name>A0A0G0G851_9BACT</name>
<proteinExistence type="inferred from homology"/>
<dbReference type="PANTHER" id="PTHR43179">
    <property type="entry name" value="RHAMNOSYLTRANSFERASE WBBL"/>
    <property type="match status" value="1"/>
</dbReference>
<protein>
    <recommendedName>
        <fullName evidence="5">Glycosyltransferase 2-like domain-containing protein</fullName>
    </recommendedName>
</protein>
<dbReference type="Gene3D" id="3.90.550.10">
    <property type="entry name" value="Spore Coat Polysaccharide Biosynthesis Protein SpsA, Chain A"/>
    <property type="match status" value="1"/>
</dbReference>
<keyword evidence="2" id="KW-0328">Glycosyltransferase</keyword>
<dbReference type="STRING" id="1619046.US42_C0011G0021"/>
<keyword evidence="4" id="KW-0472">Membrane</keyword>
<keyword evidence="4" id="KW-0812">Transmembrane</keyword>
<evidence type="ECO:0000256" key="3">
    <source>
        <dbReference type="ARBA" id="ARBA00022679"/>
    </source>
</evidence>
<accession>A0A0G0G851</accession>
<dbReference type="GO" id="GO:0016757">
    <property type="term" value="F:glycosyltransferase activity"/>
    <property type="evidence" value="ECO:0007669"/>
    <property type="project" value="UniProtKB-KW"/>
</dbReference>
<feature type="transmembrane region" description="Helical" evidence="4">
    <location>
        <begin position="345"/>
        <end position="364"/>
    </location>
</feature>
<evidence type="ECO:0000256" key="1">
    <source>
        <dbReference type="ARBA" id="ARBA00006739"/>
    </source>
</evidence>
<dbReference type="SUPFAM" id="SSF53448">
    <property type="entry name" value="Nucleotide-diphospho-sugar transferases"/>
    <property type="match status" value="1"/>
</dbReference>
<feature type="transmembrane region" description="Helical" evidence="4">
    <location>
        <begin position="259"/>
        <end position="281"/>
    </location>
</feature>
<reference evidence="6 7" key="1">
    <citation type="journal article" date="2015" name="Nature">
        <title>rRNA introns, odd ribosomes, and small enigmatic genomes across a large radiation of phyla.</title>
        <authorList>
            <person name="Brown C.T."/>
            <person name="Hug L.A."/>
            <person name="Thomas B.C."/>
            <person name="Sharon I."/>
            <person name="Castelle C.J."/>
            <person name="Singh A."/>
            <person name="Wilkins M.J."/>
            <person name="Williams K.H."/>
            <person name="Banfield J.F."/>
        </authorList>
    </citation>
    <scope>NUCLEOTIDE SEQUENCE [LARGE SCALE GENOMIC DNA]</scope>
</reference>
<sequence>MNYPKIAIVYLSFHCEPYIDDVVSSLKKLTYPRDKVEFIVVDNPHPTYGPSVRYLEENVLPMSGTEIPHVTLLAQKENLGFAGGNNEGITWALNNGFDYVYFHNNDGFMAATCLEPLVEAMEQDQTIGVAQSLMLLHPETELVNSTGNSFQYLGFGFCGDYKAKAKELILPSVVEIGYASGAALLMRVNLLKQYGLWDHDFFLYHEDLEYSFRLKILGFKSVLVKDSVFYHKYQFSRSIEKFYWMERNRYGTMLMFFRWPTLLLLLPMAIILEFGLWLFAFKGGWWKERVKVYQYWLKTSSWQLWLGKRKNIQSLRKVSDRDLLKTAVSGIYFQEKSMENPLLKYLGNPLMTLYYWVVVKGLIWW</sequence>
<dbReference type="Pfam" id="PF00535">
    <property type="entry name" value="Glycos_transf_2"/>
    <property type="match status" value="1"/>
</dbReference>
<evidence type="ECO:0000313" key="7">
    <source>
        <dbReference type="Proteomes" id="UP000034849"/>
    </source>
</evidence>
<dbReference type="Proteomes" id="UP000034849">
    <property type="component" value="Unassembled WGS sequence"/>
</dbReference>
<dbReference type="PANTHER" id="PTHR43179:SF12">
    <property type="entry name" value="GALACTOFURANOSYLTRANSFERASE GLFT2"/>
    <property type="match status" value="1"/>
</dbReference>
<keyword evidence="3" id="KW-0808">Transferase</keyword>
<organism evidence="6 7">
    <name type="scientific">Candidatus Magasanikbacteria bacterium GW2011_GWC2_37_14</name>
    <dbReference type="NCBI Taxonomy" id="1619046"/>
    <lineage>
        <taxon>Bacteria</taxon>
        <taxon>Candidatus Magasanikiibacteriota</taxon>
    </lineage>
</organism>
<feature type="domain" description="Glycosyltransferase 2-like" evidence="5">
    <location>
        <begin position="12"/>
        <end position="134"/>
    </location>
</feature>
<comment type="similarity">
    <text evidence="1">Belongs to the glycosyltransferase 2 family.</text>
</comment>
<evidence type="ECO:0000256" key="4">
    <source>
        <dbReference type="SAM" id="Phobius"/>
    </source>
</evidence>
<dbReference type="InterPro" id="IPR029044">
    <property type="entry name" value="Nucleotide-diphossugar_trans"/>
</dbReference>
<evidence type="ECO:0000256" key="2">
    <source>
        <dbReference type="ARBA" id="ARBA00022676"/>
    </source>
</evidence>
<dbReference type="InterPro" id="IPR001173">
    <property type="entry name" value="Glyco_trans_2-like"/>
</dbReference>
<evidence type="ECO:0000313" key="6">
    <source>
        <dbReference type="EMBL" id="KKQ27283.1"/>
    </source>
</evidence>
<comment type="caution">
    <text evidence="6">The sequence shown here is derived from an EMBL/GenBank/DDBJ whole genome shotgun (WGS) entry which is preliminary data.</text>
</comment>